<dbReference type="EMBL" id="FOXI01000003">
    <property type="protein sequence ID" value="SFP42380.1"/>
    <property type="molecule type" value="Genomic_DNA"/>
</dbReference>
<accession>A0A1I5Q8K6</accession>
<dbReference type="RefSeq" id="WP_074876701.1">
    <property type="nucleotide sequence ID" value="NZ_FOXI01000003.1"/>
</dbReference>
<organism evidence="1 2">
    <name type="scientific">Halolamina pelagica</name>
    <dbReference type="NCBI Taxonomy" id="699431"/>
    <lineage>
        <taxon>Archaea</taxon>
        <taxon>Methanobacteriati</taxon>
        <taxon>Methanobacteriota</taxon>
        <taxon>Stenosarchaea group</taxon>
        <taxon>Halobacteria</taxon>
        <taxon>Halobacteriales</taxon>
        <taxon>Haloferacaceae</taxon>
    </lineage>
</organism>
<sequence length="511" mass="57067">MSNSYDAIQTRDRTDTATAAENLLKERVEHQLYQENLEIEAEVRSLVSDAEAALVGQSDDDPEKLLSRAHWMLWLDPDRTDVLRGDELPNWAASQFTRIHRLRTRGRRPDPEDEYPVLLEVAKAQGYISAATDKTDYAPITLEHIDKKGFSSLVDEDEVLPIGRKRMRKDSTASIEYMSAAIPHEACDHILTTASPRQGKDSTNARICGNLKDQHGYKWVSILDDGRNELPMIAIPNDEDAIRRSLERLSQEPKAYDTRVYVPAIPGVPDRLPSNFRSFTIGVDTLTPEIILRLAGKTPANGSTERRINRVLEAAQSGTGTVDQLVEELQEMAGEMEATVTMEKPDDDSLRDISYRIEEDETLQRAANTLAQYAGDGLIEDVGADTNIDMAEVLKAQDRVAALNCNFLDDGHGALHYVIMDLWMQLIWQAADEHKNVLSNEDEGIKTLKESINIDDVGRDGKSGAEVIKGFDPGQGLIHTPSWKRWPVEFGGARCGLSDTDRGWLDRYGGL</sequence>
<gene>
    <name evidence="1" type="ORF">SAMN05216277_103299</name>
</gene>
<dbReference type="AlphaFoldDB" id="A0A1I5Q8K6"/>
<evidence type="ECO:0000313" key="2">
    <source>
        <dbReference type="Proteomes" id="UP000183769"/>
    </source>
</evidence>
<dbReference type="Proteomes" id="UP000183769">
    <property type="component" value="Unassembled WGS sequence"/>
</dbReference>
<dbReference type="OrthoDB" id="230420at2157"/>
<evidence type="ECO:0000313" key="1">
    <source>
        <dbReference type="EMBL" id="SFP42380.1"/>
    </source>
</evidence>
<reference evidence="2" key="1">
    <citation type="submission" date="2016-10" db="EMBL/GenBank/DDBJ databases">
        <authorList>
            <person name="Varghese N."/>
            <person name="Submissions S."/>
        </authorList>
    </citation>
    <scope>NUCLEOTIDE SEQUENCE [LARGE SCALE GENOMIC DNA]</scope>
    <source>
        <strain evidence="2">CGMCC 1.10329</strain>
    </source>
</reference>
<keyword evidence="2" id="KW-1185">Reference proteome</keyword>
<proteinExistence type="predicted"/>
<name>A0A1I5Q8K6_9EURY</name>
<protein>
    <submittedName>
        <fullName evidence="1">Uncharacterized protein</fullName>
    </submittedName>
</protein>